<gene>
    <name evidence="7" type="ORF">FHE72_04230</name>
</gene>
<organism evidence="7 8">
    <name type="scientific">Rossellomorea vietnamensis</name>
    <dbReference type="NCBI Taxonomy" id="218284"/>
    <lineage>
        <taxon>Bacteria</taxon>
        <taxon>Bacillati</taxon>
        <taxon>Bacillota</taxon>
        <taxon>Bacilli</taxon>
        <taxon>Bacillales</taxon>
        <taxon>Bacillaceae</taxon>
        <taxon>Rossellomorea</taxon>
    </lineage>
</organism>
<dbReference type="AlphaFoldDB" id="A0A6I6UNS5"/>
<accession>A0A6I6UNS5</accession>
<keyword evidence="5 6" id="KW-0472">Membrane</keyword>
<evidence type="ECO:0000256" key="5">
    <source>
        <dbReference type="ARBA" id="ARBA00023136"/>
    </source>
</evidence>
<dbReference type="InterPro" id="IPR047928">
    <property type="entry name" value="Perm_prefix_1"/>
</dbReference>
<comment type="subcellular location">
    <subcellularLocation>
        <location evidence="1">Membrane</location>
        <topology evidence="1">Multi-pass membrane protein</topology>
    </subcellularLocation>
</comment>
<dbReference type="KEGG" id="bvq:FHE72_04230"/>
<feature type="transmembrane region" description="Helical" evidence="6">
    <location>
        <begin position="391"/>
        <end position="411"/>
    </location>
</feature>
<protein>
    <submittedName>
        <fullName evidence="7">FtsW/RodA/SpoVE family cell cycle protein</fullName>
    </submittedName>
</protein>
<dbReference type="GO" id="GO:0032153">
    <property type="term" value="C:cell division site"/>
    <property type="evidence" value="ECO:0007669"/>
    <property type="project" value="TreeGrafter"/>
</dbReference>
<dbReference type="Proteomes" id="UP000465062">
    <property type="component" value="Chromosome"/>
</dbReference>
<proteinExistence type="predicted"/>
<dbReference type="Pfam" id="PF01098">
    <property type="entry name" value="FTSW_RODA_SPOVE"/>
    <property type="match status" value="1"/>
</dbReference>
<evidence type="ECO:0000256" key="6">
    <source>
        <dbReference type="SAM" id="Phobius"/>
    </source>
</evidence>
<feature type="transmembrane region" description="Helical" evidence="6">
    <location>
        <begin position="108"/>
        <end position="129"/>
    </location>
</feature>
<dbReference type="RefSeq" id="WP_159361323.1">
    <property type="nucleotide sequence ID" value="NZ_CP047394.1"/>
</dbReference>
<sequence length="436" mass="49523">MKEPRGDFLNRVIRQVKSREAKQFVADELHHHLEEEIKSLKKAGMDEAAAEDKAIKHMGSAERLGMEMNKLHRPRVDWVMIGLVLLISSIGVLPSMHVSTELYNDNGFLLREITYLLIGIFISTLLMLFDYRKLRVFRWWIYGGTAFILIVLMFFPSTYINGEAHFKIASFTIDSTAAVTALVLSWVTYLGNAKVASGWVLPFVVVSLCSLMMLPSLPAVFVFTLTLTALLWGRFKEKRKVIVWAYAFIGALIGIMIFNAQSYQLARLYAFIRPEENRMIHGYMYFHNQELLARGGWFGVQGGTEMINEGHTNFALTTITYYYGWITGGAIILIGLFIMYRMLRHIRSIKEPLGQAIILGGVTLFSTQFLYNVGMTMGFLPHTGMFLPFVSYGLNPTIQTFIIVGLFLSVYRKKSIMSYGKEAMGKSQRDRSPGSK</sequence>
<evidence type="ECO:0000256" key="2">
    <source>
        <dbReference type="ARBA" id="ARBA00022692"/>
    </source>
</evidence>
<feature type="transmembrane region" description="Helical" evidence="6">
    <location>
        <begin position="322"/>
        <end position="340"/>
    </location>
</feature>
<feature type="transmembrane region" description="Helical" evidence="6">
    <location>
        <begin position="242"/>
        <end position="260"/>
    </location>
</feature>
<feature type="transmembrane region" description="Helical" evidence="6">
    <location>
        <begin position="352"/>
        <end position="371"/>
    </location>
</feature>
<feature type="transmembrane region" description="Helical" evidence="6">
    <location>
        <begin position="76"/>
        <end position="96"/>
    </location>
</feature>
<dbReference type="PANTHER" id="PTHR30474">
    <property type="entry name" value="CELL CYCLE PROTEIN"/>
    <property type="match status" value="1"/>
</dbReference>
<feature type="transmembrane region" description="Helical" evidence="6">
    <location>
        <begin position="136"/>
        <end position="156"/>
    </location>
</feature>
<dbReference type="GO" id="GO:0005886">
    <property type="term" value="C:plasma membrane"/>
    <property type="evidence" value="ECO:0007669"/>
    <property type="project" value="TreeGrafter"/>
</dbReference>
<reference evidence="7 8" key="1">
    <citation type="submission" date="2019-06" db="EMBL/GenBank/DDBJ databases">
        <title>An operon consisting of a P-type ATPase gene and a transcriptional regular gene given the different cadmium resistance in Bacillus vietamensis 151-6 and Bacillus marisflavi 151-25.</title>
        <authorList>
            <person name="Yu X."/>
        </authorList>
    </citation>
    <scope>NUCLEOTIDE SEQUENCE [LARGE SCALE GENOMIC DNA]</scope>
    <source>
        <strain evidence="7 8">151-6</strain>
    </source>
</reference>
<keyword evidence="3" id="KW-0133">Cell shape</keyword>
<feature type="transmembrane region" description="Helical" evidence="6">
    <location>
        <begin position="196"/>
        <end position="213"/>
    </location>
</feature>
<dbReference type="NCBIfam" id="NF038403">
    <property type="entry name" value="perm_prefix_1"/>
    <property type="match status" value="1"/>
</dbReference>
<evidence type="ECO:0000256" key="3">
    <source>
        <dbReference type="ARBA" id="ARBA00022960"/>
    </source>
</evidence>
<dbReference type="EMBL" id="CP047394">
    <property type="protein sequence ID" value="QHE60333.1"/>
    <property type="molecule type" value="Genomic_DNA"/>
</dbReference>
<evidence type="ECO:0000313" key="8">
    <source>
        <dbReference type="Proteomes" id="UP000465062"/>
    </source>
</evidence>
<dbReference type="GO" id="GO:0015648">
    <property type="term" value="F:lipid-linked peptidoglycan transporter activity"/>
    <property type="evidence" value="ECO:0007669"/>
    <property type="project" value="TreeGrafter"/>
</dbReference>
<evidence type="ECO:0000256" key="4">
    <source>
        <dbReference type="ARBA" id="ARBA00022989"/>
    </source>
</evidence>
<feature type="transmembrane region" description="Helical" evidence="6">
    <location>
        <begin position="168"/>
        <end position="189"/>
    </location>
</feature>
<dbReference type="InterPro" id="IPR001182">
    <property type="entry name" value="FtsW/RodA"/>
</dbReference>
<feature type="transmembrane region" description="Helical" evidence="6">
    <location>
        <begin position="219"/>
        <end position="235"/>
    </location>
</feature>
<name>A0A6I6UNS5_9BACI</name>
<evidence type="ECO:0000256" key="1">
    <source>
        <dbReference type="ARBA" id="ARBA00004141"/>
    </source>
</evidence>
<dbReference type="GO" id="GO:0051301">
    <property type="term" value="P:cell division"/>
    <property type="evidence" value="ECO:0007669"/>
    <property type="project" value="InterPro"/>
</dbReference>
<keyword evidence="2 6" id="KW-0812">Transmembrane</keyword>
<dbReference type="GO" id="GO:0008360">
    <property type="term" value="P:regulation of cell shape"/>
    <property type="evidence" value="ECO:0007669"/>
    <property type="project" value="UniProtKB-KW"/>
</dbReference>
<evidence type="ECO:0000313" key="7">
    <source>
        <dbReference type="EMBL" id="QHE60333.1"/>
    </source>
</evidence>
<keyword evidence="4 6" id="KW-1133">Transmembrane helix</keyword>
<dbReference type="PANTHER" id="PTHR30474:SF1">
    <property type="entry name" value="PEPTIDOGLYCAN GLYCOSYLTRANSFERASE MRDB"/>
    <property type="match status" value="1"/>
</dbReference>